<feature type="transmembrane region" description="Helical" evidence="3">
    <location>
        <begin position="64"/>
        <end position="83"/>
    </location>
</feature>
<keyword evidence="1 2" id="KW-0807">Transducer</keyword>
<reference evidence="5 6" key="1">
    <citation type="submission" date="2024-09" db="EMBL/GenBank/DDBJ databases">
        <authorList>
            <person name="Sun Q."/>
            <person name="Mori K."/>
        </authorList>
    </citation>
    <scope>NUCLEOTIDE SEQUENCE [LARGE SCALE GENOMIC DNA]</scope>
    <source>
        <strain evidence="5 6">NCAIM B.02301</strain>
    </source>
</reference>
<dbReference type="SUPFAM" id="SSF58104">
    <property type="entry name" value="Methyl-accepting chemotaxis protein (MCP) signaling domain"/>
    <property type="match status" value="1"/>
</dbReference>
<feature type="transmembrane region" description="Helical" evidence="3">
    <location>
        <begin position="36"/>
        <end position="57"/>
    </location>
</feature>
<evidence type="ECO:0000256" key="3">
    <source>
        <dbReference type="SAM" id="Phobius"/>
    </source>
</evidence>
<keyword evidence="3" id="KW-0472">Membrane</keyword>
<keyword evidence="3" id="KW-0812">Transmembrane</keyword>
<dbReference type="Pfam" id="PF00015">
    <property type="entry name" value="MCPsignal"/>
    <property type="match status" value="1"/>
</dbReference>
<evidence type="ECO:0000256" key="1">
    <source>
        <dbReference type="ARBA" id="ARBA00023224"/>
    </source>
</evidence>
<feature type="transmembrane region" description="Helical" evidence="3">
    <location>
        <begin position="139"/>
        <end position="158"/>
    </location>
</feature>
<keyword evidence="6" id="KW-1185">Reference proteome</keyword>
<dbReference type="Proteomes" id="UP001589833">
    <property type="component" value="Unassembled WGS sequence"/>
</dbReference>
<evidence type="ECO:0000313" key="5">
    <source>
        <dbReference type="EMBL" id="MFC0558195.1"/>
    </source>
</evidence>
<dbReference type="SMART" id="SM00283">
    <property type="entry name" value="MA"/>
    <property type="match status" value="1"/>
</dbReference>
<keyword evidence="3" id="KW-1133">Transmembrane helix</keyword>
<dbReference type="Gene3D" id="1.10.287.950">
    <property type="entry name" value="Methyl-accepting chemotaxis protein"/>
    <property type="match status" value="1"/>
</dbReference>
<gene>
    <name evidence="5" type="ORF">ACFFH4_03925</name>
</gene>
<sequence length="492" mass="54219">MSLENIISRNKLLSKLIWFMFVLGLASNFASGVPTAGILAYLITGILLAVVITLISYQQWIPSTVPYIVAISFGTLILVMGLTSPKLSNYLMVYISLAIVTLYHHYLVIALSGAIGLILTNYFFLTLNETMFLGLQSDVLISLNIFVVLLTSILIAQAKIGEQMKMAFENQALEALKGKQHVLKLLEKVTDSTKIIRNVSINVQQDVEVTSSISNQLLQTFKEVSKGVEHQAASVTDMNEQMSKQYVAVKDVSQHATEMNEAASVSLTETRASYQALNKLTQEVSDVQKVVNSTTVVMKDLQEQTLNIGLILHAVDQIAEQTNLLALNATIEAARAGEHGRGFAVVADEVRKLAVHSQQSTKQIADILSVIEERTDKVANEIVRCEKLINSSKAKTEETELQLERVLSQIGRVVQSSIGLEHLVKQLEKSSQTITSELSSVAKVTDDSTAMVEEVFASVEEQNGYITIMSNRFKELEVLNKDLIELVQSVET</sequence>
<evidence type="ECO:0000259" key="4">
    <source>
        <dbReference type="PROSITE" id="PS50111"/>
    </source>
</evidence>
<dbReference type="EMBL" id="JBHLTR010000004">
    <property type="protein sequence ID" value="MFC0558195.1"/>
    <property type="molecule type" value="Genomic_DNA"/>
</dbReference>
<comment type="caution">
    <text evidence="5">The sequence shown here is derived from an EMBL/GenBank/DDBJ whole genome shotgun (WGS) entry which is preliminary data.</text>
</comment>
<feature type="domain" description="Methyl-accepting transducer" evidence="4">
    <location>
        <begin position="206"/>
        <end position="463"/>
    </location>
</feature>
<evidence type="ECO:0000313" key="6">
    <source>
        <dbReference type="Proteomes" id="UP001589833"/>
    </source>
</evidence>
<dbReference type="InterPro" id="IPR004089">
    <property type="entry name" value="MCPsignal_dom"/>
</dbReference>
<proteinExistence type="predicted"/>
<evidence type="ECO:0000256" key="2">
    <source>
        <dbReference type="PROSITE-ProRule" id="PRU00284"/>
    </source>
</evidence>
<organism evidence="5 6">
    <name type="scientific">Halalkalibacter alkalisediminis</name>
    <dbReference type="NCBI Taxonomy" id="935616"/>
    <lineage>
        <taxon>Bacteria</taxon>
        <taxon>Bacillati</taxon>
        <taxon>Bacillota</taxon>
        <taxon>Bacilli</taxon>
        <taxon>Bacillales</taxon>
        <taxon>Bacillaceae</taxon>
        <taxon>Halalkalibacter</taxon>
    </lineage>
</organism>
<dbReference type="RefSeq" id="WP_273841119.1">
    <property type="nucleotide sequence ID" value="NZ_JAQQWT010000003.1"/>
</dbReference>
<dbReference type="PROSITE" id="PS50111">
    <property type="entry name" value="CHEMOTAXIS_TRANSDUC_2"/>
    <property type="match status" value="1"/>
</dbReference>
<protein>
    <submittedName>
        <fullName evidence="5">Methyl-accepting chemotaxis protein</fullName>
    </submittedName>
</protein>
<dbReference type="PANTHER" id="PTHR32089">
    <property type="entry name" value="METHYL-ACCEPTING CHEMOTAXIS PROTEIN MCPB"/>
    <property type="match status" value="1"/>
</dbReference>
<feature type="transmembrane region" description="Helical" evidence="3">
    <location>
        <begin position="103"/>
        <end position="127"/>
    </location>
</feature>
<accession>A0ABV6NBQ2</accession>
<feature type="transmembrane region" description="Helical" evidence="3">
    <location>
        <begin position="12"/>
        <end position="30"/>
    </location>
</feature>
<dbReference type="PANTHER" id="PTHR32089:SF112">
    <property type="entry name" value="LYSOZYME-LIKE PROTEIN-RELATED"/>
    <property type="match status" value="1"/>
</dbReference>
<name>A0ABV6NBQ2_9BACI</name>